<dbReference type="Pfam" id="PF21293">
    <property type="entry name" value="RNAseD_HRDC_C"/>
    <property type="match status" value="1"/>
</dbReference>
<comment type="cofactor">
    <cofactor evidence="6">
        <name>a divalent metal cation</name>
        <dbReference type="ChEBI" id="CHEBI:60240"/>
    </cofactor>
</comment>
<dbReference type="GO" id="GO:0003676">
    <property type="term" value="F:nucleic acid binding"/>
    <property type="evidence" value="ECO:0007669"/>
    <property type="project" value="InterPro"/>
</dbReference>
<dbReference type="PROSITE" id="PS50967">
    <property type="entry name" value="HRDC"/>
    <property type="match status" value="1"/>
</dbReference>
<dbReference type="InterPro" id="IPR012337">
    <property type="entry name" value="RNaseH-like_sf"/>
</dbReference>
<dbReference type="Gene3D" id="1.10.150.80">
    <property type="entry name" value="HRDC domain"/>
    <property type="match status" value="2"/>
</dbReference>
<dbReference type="GO" id="GO:0008408">
    <property type="term" value="F:3'-5' exonuclease activity"/>
    <property type="evidence" value="ECO:0007669"/>
    <property type="project" value="InterPro"/>
</dbReference>
<dbReference type="InterPro" id="IPR002562">
    <property type="entry name" value="3'-5'_exonuclease_dom"/>
</dbReference>
<dbReference type="NCBIfam" id="TIGR01388">
    <property type="entry name" value="rnd"/>
    <property type="match status" value="1"/>
</dbReference>
<dbReference type="InterPro" id="IPR048579">
    <property type="entry name" value="RNAseD_HRDC_C"/>
</dbReference>
<dbReference type="SMART" id="SM00474">
    <property type="entry name" value="35EXOc"/>
    <property type="match status" value="1"/>
</dbReference>
<dbReference type="InterPro" id="IPR010997">
    <property type="entry name" value="HRDC-like_sf"/>
</dbReference>
<evidence type="ECO:0000256" key="3">
    <source>
        <dbReference type="ARBA" id="ARBA00022722"/>
    </source>
</evidence>
<dbReference type="GO" id="GO:0005737">
    <property type="term" value="C:cytoplasm"/>
    <property type="evidence" value="ECO:0007669"/>
    <property type="project" value="UniProtKB-SubCell"/>
</dbReference>
<dbReference type="Pfam" id="PF00570">
    <property type="entry name" value="HRDC"/>
    <property type="match status" value="1"/>
</dbReference>
<evidence type="ECO:0000256" key="6">
    <source>
        <dbReference type="HAMAP-Rule" id="MF_01899"/>
    </source>
</evidence>
<dbReference type="InterPro" id="IPR044876">
    <property type="entry name" value="HRDC_dom_sf"/>
</dbReference>
<dbReference type="EMBL" id="JPIN01000007">
    <property type="protein sequence ID" value="KFZ28588.1"/>
    <property type="molecule type" value="Genomic_DNA"/>
</dbReference>
<dbReference type="Gene3D" id="3.30.420.10">
    <property type="entry name" value="Ribonuclease H-like superfamily/Ribonuclease H"/>
    <property type="match status" value="1"/>
</dbReference>
<name>A0A094L1T6_9GAMM</name>
<dbReference type="Pfam" id="PF01612">
    <property type="entry name" value="DNA_pol_A_exo1"/>
    <property type="match status" value="1"/>
</dbReference>
<evidence type="ECO:0000259" key="7">
    <source>
        <dbReference type="PROSITE" id="PS50967"/>
    </source>
</evidence>
<reference evidence="8 9" key="1">
    <citation type="submission" date="2014-06" db="EMBL/GenBank/DDBJ databases">
        <title>Draft genome sequence of Idiomarina sp. MCCC 1A10513.</title>
        <authorList>
            <person name="Du J."/>
            <person name="Lai Q."/>
            <person name="Shao Z."/>
        </authorList>
    </citation>
    <scope>NUCLEOTIDE SEQUENCE [LARGE SCALE GENOMIC DNA]</scope>
    <source>
        <strain evidence="8 9">MCCC 1A10513</strain>
    </source>
</reference>
<keyword evidence="9" id="KW-1185">Reference proteome</keyword>
<comment type="subcellular location">
    <subcellularLocation>
        <location evidence="6">Cytoplasm</location>
    </subcellularLocation>
</comment>
<dbReference type="InterPro" id="IPR002121">
    <property type="entry name" value="HRDC_dom"/>
</dbReference>
<gene>
    <name evidence="6" type="primary">rnd</name>
    <name evidence="8" type="ORF">IDAT_07490</name>
</gene>
<protein>
    <recommendedName>
        <fullName evidence="6">Ribonuclease D</fullName>
        <shortName evidence="6">RNase D</shortName>
        <ecNumber evidence="6">3.1.13.5</ecNumber>
    </recommendedName>
</protein>
<accession>A0A094L1T6</accession>
<dbReference type="CDD" id="cd06142">
    <property type="entry name" value="RNaseD_exo"/>
    <property type="match status" value="1"/>
</dbReference>
<dbReference type="eggNOG" id="COG0349">
    <property type="taxonomic scope" value="Bacteria"/>
</dbReference>
<evidence type="ECO:0000256" key="1">
    <source>
        <dbReference type="ARBA" id="ARBA00022490"/>
    </source>
</evidence>
<dbReference type="InterPro" id="IPR036397">
    <property type="entry name" value="RNaseH_sf"/>
</dbReference>
<keyword evidence="4 6" id="KW-0378">Hydrolase</keyword>
<dbReference type="InterPro" id="IPR051086">
    <property type="entry name" value="RNase_D-like"/>
</dbReference>
<dbReference type="GO" id="GO:0042780">
    <property type="term" value="P:tRNA 3'-end processing"/>
    <property type="evidence" value="ECO:0007669"/>
    <property type="project" value="UniProtKB-UniRule"/>
</dbReference>
<comment type="similarity">
    <text evidence="6">Belongs to the RNase D family.</text>
</comment>
<evidence type="ECO:0000313" key="9">
    <source>
        <dbReference type="Proteomes" id="UP000053718"/>
    </source>
</evidence>
<evidence type="ECO:0000256" key="2">
    <source>
        <dbReference type="ARBA" id="ARBA00022694"/>
    </source>
</evidence>
<dbReference type="GO" id="GO:0033890">
    <property type="term" value="F:ribonuclease D activity"/>
    <property type="evidence" value="ECO:0007669"/>
    <property type="project" value="UniProtKB-UniRule"/>
</dbReference>
<dbReference type="PANTHER" id="PTHR47649:SF1">
    <property type="entry name" value="RIBONUCLEASE D"/>
    <property type="match status" value="1"/>
</dbReference>
<dbReference type="GO" id="GO:0000166">
    <property type="term" value="F:nucleotide binding"/>
    <property type="evidence" value="ECO:0007669"/>
    <property type="project" value="InterPro"/>
</dbReference>
<dbReference type="EC" id="3.1.13.5" evidence="6"/>
<evidence type="ECO:0000313" key="8">
    <source>
        <dbReference type="EMBL" id="KFZ28588.1"/>
    </source>
</evidence>
<dbReference type="SUPFAM" id="SSF53098">
    <property type="entry name" value="Ribonuclease H-like"/>
    <property type="match status" value="1"/>
</dbReference>
<dbReference type="Proteomes" id="UP000053718">
    <property type="component" value="Unassembled WGS sequence"/>
</dbReference>
<keyword evidence="1 6" id="KW-0963">Cytoplasm</keyword>
<sequence length="376" mass="42301">MAYQLVTTAAALADFCQQAQAAKFLAVDTEFVRTRTFYAKLGLIQVQAGTQTVLIDPVEVSESALQPLWDLFADENHIMVIHAGGEDYEILHQHMGCLPTALFDTQVAAAMLGTGETLGYAALVQARLGVELDKSQSRTDWMQRPLAEAQLEYAAADVFYLEKIYPELYAEAEQSGKLDLILAESAWQAHKRAQQVPDEWQFLYFGNAWQCNAEQLRVLRELCAWRQHRARSADLPLGFIAKDHSLLEIARRMPSNKQQLQGIKDLSPVTVRYNADAMLNAIKRGQAAGDLGLRLRRITDIPSYKKDFQAIKELAQQTANELGIDVAMVASRRQMNDVIHWCRQIPSHIRAELPPPDLFASWRGAKLRATIEQLLK</sequence>
<organism evidence="8 9">
    <name type="scientific">Pseudidiomarina atlantica</name>
    <dbReference type="NCBI Taxonomy" id="1517416"/>
    <lineage>
        <taxon>Bacteria</taxon>
        <taxon>Pseudomonadati</taxon>
        <taxon>Pseudomonadota</taxon>
        <taxon>Gammaproteobacteria</taxon>
        <taxon>Alteromonadales</taxon>
        <taxon>Idiomarinaceae</taxon>
        <taxon>Pseudidiomarina</taxon>
    </lineage>
</organism>
<dbReference type="InterPro" id="IPR006292">
    <property type="entry name" value="RNase_D"/>
</dbReference>
<feature type="domain" description="HRDC" evidence="7">
    <location>
        <begin position="212"/>
        <end position="292"/>
    </location>
</feature>
<dbReference type="AlphaFoldDB" id="A0A094L1T6"/>
<keyword evidence="3 6" id="KW-0540">Nuclease</keyword>
<comment type="function">
    <text evidence="6">Exonuclease involved in the 3' processing of various precursor tRNAs. Initiates hydrolysis at the 3'-terminus of an RNA molecule and releases 5'-mononucleotides.</text>
</comment>
<comment type="caution">
    <text evidence="8">The sequence shown here is derived from an EMBL/GenBank/DDBJ whole genome shotgun (WGS) entry which is preliminary data.</text>
</comment>
<evidence type="ECO:0000256" key="4">
    <source>
        <dbReference type="ARBA" id="ARBA00022801"/>
    </source>
</evidence>
<proteinExistence type="inferred from homology"/>
<keyword evidence="5 6" id="KW-0269">Exonuclease</keyword>
<evidence type="ECO:0000256" key="5">
    <source>
        <dbReference type="ARBA" id="ARBA00022839"/>
    </source>
</evidence>
<dbReference type="SMART" id="SM00341">
    <property type="entry name" value="HRDC"/>
    <property type="match status" value="1"/>
</dbReference>
<dbReference type="SUPFAM" id="SSF47819">
    <property type="entry name" value="HRDC-like"/>
    <property type="match status" value="2"/>
</dbReference>
<dbReference type="PANTHER" id="PTHR47649">
    <property type="entry name" value="RIBONUCLEASE D"/>
    <property type="match status" value="1"/>
</dbReference>
<comment type="catalytic activity">
    <reaction evidence="6">
        <text>Exonucleolytic cleavage that removes extra residues from the 3'-terminus of tRNA to produce 5'-mononucleotides.</text>
        <dbReference type="EC" id="3.1.13.5"/>
    </reaction>
</comment>
<dbReference type="HAMAP" id="MF_01899">
    <property type="entry name" value="RNase_D"/>
    <property type="match status" value="1"/>
</dbReference>
<keyword evidence="2 6" id="KW-0819">tRNA processing</keyword>
<dbReference type="STRING" id="1517416.IDAT_07490"/>